<dbReference type="PANTHER" id="PTHR19288">
    <property type="entry name" value="4-NITROPHENYLPHOSPHATASE-RELATED"/>
    <property type="match status" value="1"/>
</dbReference>
<sequence length="299" mass="32417">MSSLEPGGVRPLQPEQPLTQALTGFSEIAGKFDLCLCDIWGVVHNGVAAHREAVEALAAMRRQGMAVVLVTNAPRPRQAILTQLAQLAVPDEAFDAVVTSGDVCRALIEQRSGEPMYMLGPDRDLPLIAGLDAPRVASAQARYVLCTGFFDDERETVDTYAELLDDFARRGLILICANPDLVVDRGGKIVPCAGSLALAYEQLGGQVIYAGKPHRPIYEMALELAQVKRGGPIARERVCAIGDAIRTDIAGANAFNATSVMVLAGIHAQDLVAQSWAERHDWFSRQTHRPDYAIPHLVW</sequence>
<dbReference type="AlphaFoldDB" id="A0A370L5K0"/>
<dbReference type="InterPro" id="IPR006357">
    <property type="entry name" value="HAD-SF_hydro_IIA"/>
</dbReference>
<proteinExistence type="predicted"/>
<comment type="caution">
    <text evidence="1">The sequence shown here is derived from an EMBL/GenBank/DDBJ whole genome shotgun (WGS) entry which is preliminary data.</text>
</comment>
<accession>A0A370L5K0</accession>
<evidence type="ECO:0000313" key="1">
    <source>
        <dbReference type="EMBL" id="RDJ23691.1"/>
    </source>
</evidence>
<dbReference type="InterPro" id="IPR006356">
    <property type="entry name" value="HAD-SF_hydro_IIA_hyp3"/>
</dbReference>
<dbReference type="Proteomes" id="UP000255207">
    <property type="component" value="Unassembled WGS sequence"/>
</dbReference>
<dbReference type="CDD" id="cd07525">
    <property type="entry name" value="HAD_like"/>
    <property type="match status" value="1"/>
</dbReference>
<dbReference type="InterPro" id="IPR036412">
    <property type="entry name" value="HAD-like_sf"/>
</dbReference>
<gene>
    <name evidence="1" type="ORF">DWE98_16230</name>
</gene>
<dbReference type="NCBIfam" id="TIGR01459">
    <property type="entry name" value="HAD-SF-IIA-hyp4"/>
    <property type="match status" value="1"/>
</dbReference>
<dbReference type="NCBIfam" id="TIGR01460">
    <property type="entry name" value="HAD-SF-IIA"/>
    <property type="match status" value="1"/>
</dbReference>
<dbReference type="OrthoDB" id="9791073at2"/>
<reference evidence="2" key="1">
    <citation type="submission" date="2018-07" db="EMBL/GenBank/DDBJ databases">
        <authorList>
            <person name="Safronova V.I."/>
            <person name="Chirak E.R."/>
            <person name="Sazanova A.L."/>
        </authorList>
    </citation>
    <scope>NUCLEOTIDE SEQUENCE [LARGE SCALE GENOMIC DNA]</scope>
    <source>
        <strain evidence="2">RCAM04685</strain>
    </source>
</reference>
<organism evidence="1 2">
    <name type="scientific">Bosea caraganae</name>
    <dbReference type="NCBI Taxonomy" id="2763117"/>
    <lineage>
        <taxon>Bacteria</taxon>
        <taxon>Pseudomonadati</taxon>
        <taxon>Pseudomonadota</taxon>
        <taxon>Alphaproteobacteria</taxon>
        <taxon>Hyphomicrobiales</taxon>
        <taxon>Boseaceae</taxon>
        <taxon>Bosea</taxon>
    </lineage>
</organism>
<dbReference type="Gene3D" id="3.40.50.1000">
    <property type="entry name" value="HAD superfamily/HAD-like"/>
    <property type="match status" value="2"/>
</dbReference>
<dbReference type="GO" id="GO:0005737">
    <property type="term" value="C:cytoplasm"/>
    <property type="evidence" value="ECO:0007669"/>
    <property type="project" value="TreeGrafter"/>
</dbReference>
<dbReference type="GO" id="GO:0016791">
    <property type="term" value="F:phosphatase activity"/>
    <property type="evidence" value="ECO:0007669"/>
    <property type="project" value="TreeGrafter"/>
</dbReference>
<dbReference type="SUPFAM" id="SSF56784">
    <property type="entry name" value="HAD-like"/>
    <property type="match status" value="1"/>
</dbReference>
<dbReference type="EMBL" id="QQTP01000008">
    <property type="protein sequence ID" value="RDJ23691.1"/>
    <property type="molecule type" value="Genomic_DNA"/>
</dbReference>
<dbReference type="Pfam" id="PF13242">
    <property type="entry name" value="Hydrolase_like"/>
    <property type="match status" value="1"/>
</dbReference>
<keyword evidence="1" id="KW-0378">Hydrolase</keyword>
<evidence type="ECO:0000313" key="2">
    <source>
        <dbReference type="Proteomes" id="UP000255207"/>
    </source>
</evidence>
<dbReference type="InterPro" id="IPR023214">
    <property type="entry name" value="HAD_sf"/>
</dbReference>
<dbReference type="Pfam" id="PF13344">
    <property type="entry name" value="Hydrolase_6"/>
    <property type="match status" value="1"/>
</dbReference>
<dbReference type="PANTHER" id="PTHR19288:SF90">
    <property type="entry name" value="OS08G0542600 PROTEIN"/>
    <property type="match status" value="1"/>
</dbReference>
<name>A0A370L5K0_9HYPH</name>
<protein>
    <submittedName>
        <fullName evidence="1">TIGR01459 family HAD-type hydrolase</fullName>
    </submittedName>
</protein>
<keyword evidence="2" id="KW-1185">Reference proteome</keyword>